<gene>
    <name evidence="1" type="ORF">SDC9_139568</name>
</gene>
<protein>
    <submittedName>
        <fullName evidence="1">Uncharacterized protein</fullName>
    </submittedName>
</protein>
<dbReference type="EMBL" id="VSSQ01039368">
    <property type="protein sequence ID" value="MPM92433.1"/>
    <property type="molecule type" value="Genomic_DNA"/>
</dbReference>
<proteinExistence type="predicted"/>
<organism evidence="1">
    <name type="scientific">bioreactor metagenome</name>
    <dbReference type="NCBI Taxonomy" id="1076179"/>
    <lineage>
        <taxon>unclassified sequences</taxon>
        <taxon>metagenomes</taxon>
        <taxon>ecological metagenomes</taxon>
    </lineage>
</organism>
<accession>A0A645DV20</accession>
<sequence length="71" mass="7234">MFGQNADGLGNIHRAAAAQGNDAVGTGAQIALCGLVDDIHRGVGDNVEIFMAGDARFGDQLGDAVHNARSL</sequence>
<comment type="caution">
    <text evidence="1">The sequence shown here is derived from an EMBL/GenBank/DDBJ whole genome shotgun (WGS) entry which is preliminary data.</text>
</comment>
<name>A0A645DV20_9ZZZZ</name>
<reference evidence="1" key="1">
    <citation type="submission" date="2019-08" db="EMBL/GenBank/DDBJ databases">
        <authorList>
            <person name="Kucharzyk K."/>
            <person name="Murdoch R.W."/>
            <person name="Higgins S."/>
            <person name="Loffler F."/>
        </authorList>
    </citation>
    <scope>NUCLEOTIDE SEQUENCE</scope>
</reference>
<evidence type="ECO:0000313" key="1">
    <source>
        <dbReference type="EMBL" id="MPM92433.1"/>
    </source>
</evidence>
<dbReference type="AlphaFoldDB" id="A0A645DV20"/>